<dbReference type="PANTHER" id="PTHR43464:SF19">
    <property type="entry name" value="UBIQUINONE BIOSYNTHESIS O-METHYLTRANSFERASE, MITOCHONDRIAL"/>
    <property type="match status" value="1"/>
</dbReference>
<protein>
    <submittedName>
        <fullName evidence="5">SAM-dependent methyltransferase</fullName>
    </submittedName>
</protein>
<reference evidence="5 6" key="1">
    <citation type="submission" date="2017-02" db="EMBL/GenBank/DDBJ databases">
        <title>The new phylogeny of genus Mycobacterium.</title>
        <authorList>
            <person name="Tortoli E."/>
            <person name="Trovato A."/>
            <person name="Cirillo D.M."/>
        </authorList>
    </citation>
    <scope>NUCLEOTIDE SEQUENCE [LARGE SCALE GENOMIC DNA]</scope>
    <source>
        <strain evidence="5 6">DSM 45057</strain>
    </source>
</reference>
<keyword evidence="2 5" id="KW-0808">Transferase</keyword>
<evidence type="ECO:0000256" key="1">
    <source>
        <dbReference type="ARBA" id="ARBA00022603"/>
    </source>
</evidence>
<organism evidence="5 6">
    <name type="scientific">Mycobacterium angelicum</name>
    <dbReference type="NCBI Taxonomy" id="470074"/>
    <lineage>
        <taxon>Bacteria</taxon>
        <taxon>Bacillati</taxon>
        <taxon>Actinomycetota</taxon>
        <taxon>Actinomycetes</taxon>
        <taxon>Mycobacteriales</taxon>
        <taxon>Mycobacteriaceae</taxon>
        <taxon>Mycobacterium</taxon>
    </lineage>
</organism>
<evidence type="ECO:0000313" key="5">
    <source>
        <dbReference type="EMBL" id="ORA16958.1"/>
    </source>
</evidence>
<dbReference type="GO" id="GO:0008757">
    <property type="term" value="F:S-adenosylmethionine-dependent methyltransferase activity"/>
    <property type="evidence" value="ECO:0007669"/>
    <property type="project" value="InterPro"/>
</dbReference>
<dbReference type="InterPro" id="IPR029063">
    <property type="entry name" value="SAM-dependent_MTases_sf"/>
</dbReference>
<evidence type="ECO:0000256" key="2">
    <source>
        <dbReference type="ARBA" id="ARBA00022679"/>
    </source>
</evidence>
<comment type="caution">
    <text evidence="5">The sequence shown here is derived from an EMBL/GenBank/DDBJ whole genome shotgun (WGS) entry which is preliminary data.</text>
</comment>
<dbReference type="Gene3D" id="3.40.50.150">
    <property type="entry name" value="Vaccinia Virus protein VP39"/>
    <property type="match status" value="1"/>
</dbReference>
<evidence type="ECO:0000259" key="4">
    <source>
        <dbReference type="Pfam" id="PF08241"/>
    </source>
</evidence>
<proteinExistence type="predicted"/>
<name>A0A1W9ZJR5_MYCAN</name>
<feature type="domain" description="Methyltransferase type 11" evidence="4">
    <location>
        <begin position="43"/>
        <end position="122"/>
    </location>
</feature>
<dbReference type="AlphaFoldDB" id="A0A1W9ZJR5"/>
<dbReference type="CDD" id="cd02440">
    <property type="entry name" value="AdoMet_MTases"/>
    <property type="match status" value="1"/>
</dbReference>
<keyword evidence="1 5" id="KW-0489">Methyltransferase</keyword>
<evidence type="ECO:0000256" key="3">
    <source>
        <dbReference type="ARBA" id="ARBA00022691"/>
    </source>
</evidence>
<dbReference type="Proteomes" id="UP000192284">
    <property type="component" value="Unassembled WGS sequence"/>
</dbReference>
<gene>
    <name evidence="5" type="ORF">BST12_20290</name>
</gene>
<evidence type="ECO:0000313" key="6">
    <source>
        <dbReference type="Proteomes" id="UP000192284"/>
    </source>
</evidence>
<dbReference type="InterPro" id="IPR013216">
    <property type="entry name" value="Methyltransf_11"/>
</dbReference>
<dbReference type="Pfam" id="PF08241">
    <property type="entry name" value="Methyltransf_11"/>
    <property type="match status" value="1"/>
</dbReference>
<dbReference type="SUPFAM" id="SSF53335">
    <property type="entry name" value="S-adenosyl-L-methionine-dependent methyltransferases"/>
    <property type="match status" value="1"/>
</dbReference>
<dbReference type="GO" id="GO:0032259">
    <property type="term" value="P:methylation"/>
    <property type="evidence" value="ECO:0007669"/>
    <property type="project" value="UniProtKB-KW"/>
</dbReference>
<dbReference type="RefSeq" id="WP_245850453.1">
    <property type="nucleotide sequence ID" value="NZ_JACKTS010000021.1"/>
</dbReference>
<dbReference type="PANTHER" id="PTHR43464">
    <property type="entry name" value="METHYLTRANSFERASE"/>
    <property type="match status" value="1"/>
</dbReference>
<keyword evidence="3" id="KW-0949">S-adenosyl-L-methionine</keyword>
<accession>A0A1W9ZJR5</accession>
<sequence length="201" mass="23000">MRIKLGDRRQRVAEALHVMKPATRLRDQAEALAGYLGRGESLLDVGCGTGLLSAYLQERYDVDPSGVDVKDFRRARIPFREFDGTSIPFPDKAFDHVVVSEVLHHSHDPMALIKQCHRVARRSIIVFEDLPDGPVGKLVLYLHVELFARYYRYPFRPARIGAYRAALRWLDGNARCIARIPQPPEWFTVYPRVLLVYGLAE</sequence>
<keyword evidence="6" id="KW-1185">Reference proteome</keyword>
<dbReference type="EMBL" id="MVHE01000042">
    <property type="protein sequence ID" value="ORA16958.1"/>
    <property type="molecule type" value="Genomic_DNA"/>
</dbReference>